<reference evidence="1 2" key="1">
    <citation type="submission" date="2015-07" db="EMBL/GenBank/DDBJ databases">
        <title>Draft Genome Sequence of Komagataeibacter intermedius Strain AF2, Isolated from Kombucha Tea.</title>
        <authorList>
            <person name="Santos R.A."/>
            <person name="Berretta A.A."/>
            <person name="Barud H.S."/>
            <person name="Ribeiro S.J."/>
            <person name="Gonzalez-Garcia L.N."/>
            <person name="Zucchi T.D."/>
            <person name="Goldman G.H."/>
            <person name="Riano-Pachon D.M."/>
        </authorList>
    </citation>
    <scope>NUCLEOTIDE SEQUENCE [LARGE SCALE GENOMIC DNA]</scope>
    <source>
        <strain evidence="1 2">AF2</strain>
    </source>
</reference>
<protein>
    <submittedName>
        <fullName evidence="1">Uncharacterized protein</fullName>
    </submittedName>
</protein>
<evidence type="ECO:0000313" key="2">
    <source>
        <dbReference type="Proteomes" id="UP000031553"/>
    </source>
</evidence>
<dbReference type="Proteomes" id="UP000031553">
    <property type="component" value="Unassembled WGS sequence"/>
</dbReference>
<organism evidence="1 2">
    <name type="scientific">Komagataeibacter intermedius AF2</name>
    <dbReference type="NCBI Taxonomy" id="1458464"/>
    <lineage>
        <taxon>Bacteria</taxon>
        <taxon>Pseudomonadati</taxon>
        <taxon>Pseudomonadota</taxon>
        <taxon>Alphaproteobacteria</taxon>
        <taxon>Acetobacterales</taxon>
        <taxon>Acetobacteraceae</taxon>
        <taxon>Komagataeibacter</taxon>
    </lineage>
</organism>
<evidence type="ECO:0000313" key="1">
    <source>
        <dbReference type="EMBL" id="KPH88121.1"/>
    </source>
</evidence>
<dbReference type="EMBL" id="JUFX02000065">
    <property type="protein sequence ID" value="KPH88121.1"/>
    <property type="molecule type" value="Genomic_DNA"/>
</dbReference>
<name>A0A0N1FD44_9PROT</name>
<dbReference type="AlphaFoldDB" id="A0A0N1FD44"/>
<proteinExistence type="predicted"/>
<gene>
    <name evidence="1" type="ORF">GLUCOINTEAF2_0203951</name>
</gene>
<sequence>MAPDLFLQRGGRKGNARQFTIAGTLARLDPCQNIRQDDRQAADLLQLHRCEHQRLADRGVIPLFFLPEPGDNPPLFNLGHGLTDHVLRCGTHPVQFRIVACHRHLNGFQAGLDRGTPAAMPCNDHQAARGFADQRRVDDPDGLDVQRQLALFRLIWGGFSGIFRVVEQGFRIDFAQFHGFYSVFSGRLS</sequence>
<accession>A0A0N1FD44</accession>
<comment type="caution">
    <text evidence="1">The sequence shown here is derived from an EMBL/GenBank/DDBJ whole genome shotgun (WGS) entry which is preliminary data.</text>
</comment>